<name>A0A4R9AQG0_9MICO</name>
<dbReference type="AlphaFoldDB" id="A0A4R9AQG0"/>
<evidence type="ECO:0000313" key="3">
    <source>
        <dbReference type="Proteomes" id="UP000298154"/>
    </source>
</evidence>
<gene>
    <name evidence="2" type="ORF">E3T47_03805</name>
</gene>
<evidence type="ECO:0000313" key="2">
    <source>
        <dbReference type="EMBL" id="TFD67755.1"/>
    </source>
</evidence>
<dbReference type="PANTHER" id="PTHR33164">
    <property type="entry name" value="TRANSCRIPTIONAL REGULATOR, MARR FAMILY"/>
    <property type="match status" value="1"/>
</dbReference>
<dbReference type="InterPro" id="IPR039422">
    <property type="entry name" value="MarR/SlyA-like"/>
</dbReference>
<dbReference type="InterPro" id="IPR036390">
    <property type="entry name" value="WH_DNA-bd_sf"/>
</dbReference>
<dbReference type="InterPro" id="IPR036388">
    <property type="entry name" value="WH-like_DNA-bd_sf"/>
</dbReference>
<dbReference type="Gene3D" id="1.10.10.10">
    <property type="entry name" value="Winged helix-like DNA-binding domain superfamily/Winged helix DNA-binding domain"/>
    <property type="match status" value="1"/>
</dbReference>
<dbReference type="EMBL" id="SOHK01000007">
    <property type="protein sequence ID" value="TFD67755.1"/>
    <property type="molecule type" value="Genomic_DNA"/>
</dbReference>
<reference evidence="2 3" key="1">
    <citation type="submission" date="2019-03" db="EMBL/GenBank/DDBJ databases">
        <title>Genomics of glacier-inhabiting Cryobacterium strains.</title>
        <authorList>
            <person name="Liu Q."/>
            <person name="Xin Y.-H."/>
        </authorList>
    </citation>
    <scope>NUCLEOTIDE SEQUENCE [LARGE SCALE GENOMIC DNA]</scope>
    <source>
        <strain evidence="2 3">Sr36</strain>
    </source>
</reference>
<protein>
    <submittedName>
        <fullName evidence="2">MarR family transcriptional regulator</fullName>
    </submittedName>
</protein>
<keyword evidence="3" id="KW-1185">Reference proteome</keyword>
<evidence type="ECO:0000259" key="1">
    <source>
        <dbReference type="SMART" id="SM00347"/>
    </source>
</evidence>
<proteinExistence type="predicted"/>
<dbReference type="SMART" id="SM00347">
    <property type="entry name" value="HTH_MARR"/>
    <property type="match status" value="1"/>
</dbReference>
<dbReference type="SUPFAM" id="SSF46785">
    <property type="entry name" value="Winged helix' DNA-binding domain"/>
    <property type="match status" value="1"/>
</dbReference>
<accession>A0A4R9AQG0</accession>
<feature type="domain" description="HTH marR-type" evidence="1">
    <location>
        <begin position="31"/>
        <end position="133"/>
    </location>
</feature>
<dbReference type="GO" id="GO:0003700">
    <property type="term" value="F:DNA-binding transcription factor activity"/>
    <property type="evidence" value="ECO:0007669"/>
    <property type="project" value="InterPro"/>
</dbReference>
<dbReference type="Proteomes" id="UP000298154">
    <property type="component" value="Unassembled WGS sequence"/>
</dbReference>
<dbReference type="PANTHER" id="PTHR33164:SF43">
    <property type="entry name" value="HTH-TYPE TRANSCRIPTIONAL REPRESSOR YETL"/>
    <property type="match status" value="1"/>
</dbReference>
<organism evidence="2 3">
    <name type="scientific">Cryobacterium ruanii</name>
    <dbReference type="NCBI Taxonomy" id="1259197"/>
    <lineage>
        <taxon>Bacteria</taxon>
        <taxon>Bacillati</taxon>
        <taxon>Actinomycetota</taxon>
        <taxon>Actinomycetes</taxon>
        <taxon>Micrococcales</taxon>
        <taxon>Microbacteriaceae</taxon>
        <taxon>Cryobacterium</taxon>
    </lineage>
</organism>
<comment type="caution">
    <text evidence="2">The sequence shown here is derived from an EMBL/GenBank/DDBJ whole genome shotgun (WGS) entry which is preliminary data.</text>
</comment>
<dbReference type="Pfam" id="PF01047">
    <property type="entry name" value="MarR"/>
    <property type="match status" value="1"/>
</dbReference>
<dbReference type="GO" id="GO:0006950">
    <property type="term" value="P:response to stress"/>
    <property type="evidence" value="ECO:0007669"/>
    <property type="project" value="TreeGrafter"/>
</dbReference>
<dbReference type="OrthoDB" id="9804055at2"/>
<sequence>MYSTTMLPGDEWEKIDASLIRMRRLLQVPKQVNGVADLSAVLVVDTIVRRRADGEQTRISDIAGNLSVKPSTASRLVASAEGAGYIQRSPGRADPRSVNLNLTQTGEELNAAAKQFRIGFLRHAAARWDEETVAVFADLLDEFSRATAAGPTTGP</sequence>
<dbReference type="InterPro" id="IPR000835">
    <property type="entry name" value="HTH_MarR-typ"/>
</dbReference>